<feature type="compositionally biased region" description="Gly residues" evidence="1">
    <location>
        <begin position="264"/>
        <end position="283"/>
    </location>
</feature>
<feature type="region of interest" description="Disordered" evidence="1">
    <location>
        <begin position="81"/>
        <end position="120"/>
    </location>
</feature>
<feature type="compositionally biased region" description="Low complexity" evidence="1">
    <location>
        <begin position="437"/>
        <end position="455"/>
    </location>
</feature>
<evidence type="ECO:0000313" key="2">
    <source>
        <dbReference type="EMBL" id="PNW83237.1"/>
    </source>
</evidence>
<gene>
    <name evidence="2" type="ORF">CHLRE_05g234150v5</name>
</gene>
<sequence>MADTLAANSDEDTAAVAGAAVAGRAGSAAVCTEHVQDALITLQTANAHLWSRVSCAEGMLATRELELRRALELQCRLQGPQPNATGPVLQPRQPLPLPPAASPQLLHDLGTPPTQSSGRLRSGQLTWRYWAGGSYVRGRSYRAFETPQGSPPDPVAHAGASAGASNAIGDSAACPSSYAPPFYQRCQHEHQAPSAAGGEGRQSTTTSTNSSGIMYAWAGLPAAGRYSCPGIAAAPGQPQHLHLLGEVEVATPSFSGVTASSADGGSGGRDPGSAGGAGGGGGQQRRSRSLLQLVPLSQSLTEDDQSLRRLQQQLYTVASPFASAAAAAVVDELLEGEAGAGGGAQRQPSPALPSSAEGALSSGAVVAEPPIVAAYSCAASLSLSLALMDEGDCEPGSGYGWLYSSDDDEEYPSRPTTARSQWFASPACIVGTHAAKPRSTPPRATSSTASGASGSDLAPQQLQSPAPVLVQSPHTTAAGAKAAAQQPDEQLTQPQPHAQHRRRHRMSAPGRSSWCGWRSRPLPQAVPEDPTAPPSQGTDDLKRSYRQQAAAALSLQPPLSGMAAANATGVGGNRYQRSSAGGSMAMTSVVRNLSAPTLNVDDQAAAPTSLKKEPHATATDARSELLALLNLWG</sequence>
<proteinExistence type="predicted"/>
<accession>A0A2K3DRV2</accession>
<feature type="region of interest" description="Disordered" evidence="1">
    <location>
        <begin position="255"/>
        <end position="287"/>
    </location>
</feature>
<dbReference type="RefSeq" id="XP_042924525.1">
    <property type="nucleotide sequence ID" value="XM_043062196.1"/>
</dbReference>
<feature type="region of interest" description="Disordered" evidence="1">
    <location>
        <begin position="189"/>
        <end position="208"/>
    </location>
</feature>
<keyword evidence="3" id="KW-1185">Reference proteome</keyword>
<dbReference type="GeneID" id="5727727"/>
<dbReference type="Gramene" id="PNW83237">
    <property type="protein sequence ID" value="PNW83237"/>
    <property type="gene ID" value="CHLRE_05g234150v5"/>
</dbReference>
<dbReference type="EMBL" id="CM008966">
    <property type="protein sequence ID" value="PNW83237.1"/>
    <property type="molecule type" value="Genomic_DNA"/>
</dbReference>
<evidence type="ECO:0000256" key="1">
    <source>
        <dbReference type="SAM" id="MobiDB-lite"/>
    </source>
</evidence>
<dbReference type="KEGG" id="cre:CHLRE_05g234150v5"/>
<feature type="region of interest" description="Disordered" evidence="1">
    <location>
        <begin position="433"/>
        <end position="542"/>
    </location>
</feature>
<dbReference type="InParanoid" id="A0A2K3DRV2"/>
<dbReference type="OrthoDB" id="10597028at2759"/>
<name>A0A2K3DRV2_CHLRE</name>
<organism evidence="2 3">
    <name type="scientific">Chlamydomonas reinhardtii</name>
    <name type="common">Chlamydomonas smithii</name>
    <dbReference type="NCBI Taxonomy" id="3055"/>
    <lineage>
        <taxon>Eukaryota</taxon>
        <taxon>Viridiplantae</taxon>
        <taxon>Chlorophyta</taxon>
        <taxon>core chlorophytes</taxon>
        <taxon>Chlorophyceae</taxon>
        <taxon>CS clade</taxon>
        <taxon>Chlamydomonadales</taxon>
        <taxon>Chlamydomonadaceae</taxon>
        <taxon>Chlamydomonas</taxon>
    </lineage>
</organism>
<dbReference type="Proteomes" id="UP000006906">
    <property type="component" value="Chromosome 5"/>
</dbReference>
<evidence type="ECO:0000313" key="3">
    <source>
        <dbReference type="Proteomes" id="UP000006906"/>
    </source>
</evidence>
<dbReference type="AlphaFoldDB" id="A0A2K3DRV2"/>
<reference evidence="2 3" key="1">
    <citation type="journal article" date="2007" name="Science">
        <title>The Chlamydomonas genome reveals the evolution of key animal and plant functions.</title>
        <authorList>
            <person name="Merchant S.S."/>
            <person name="Prochnik S.E."/>
            <person name="Vallon O."/>
            <person name="Harris E.H."/>
            <person name="Karpowicz S.J."/>
            <person name="Witman G.B."/>
            <person name="Terry A."/>
            <person name="Salamov A."/>
            <person name="Fritz-Laylin L.K."/>
            <person name="Marechal-Drouard L."/>
            <person name="Marshall W.F."/>
            <person name="Qu L.H."/>
            <person name="Nelson D.R."/>
            <person name="Sanderfoot A.A."/>
            <person name="Spalding M.H."/>
            <person name="Kapitonov V.V."/>
            <person name="Ren Q."/>
            <person name="Ferris P."/>
            <person name="Lindquist E."/>
            <person name="Shapiro H."/>
            <person name="Lucas S.M."/>
            <person name="Grimwood J."/>
            <person name="Schmutz J."/>
            <person name="Cardol P."/>
            <person name="Cerutti H."/>
            <person name="Chanfreau G."/>
            <person name="Chen C.L."/>
            <person name="Cognat V."/>
            <person name="Croft M.T."/>
            <person name="Dent R."/>
            <person name="Dutcher S."/>
            <person name="Fernandez E."/>
            <person name="Fukuzawa H."/>
            <person name="Gonzalez-Ballester D."/>
            <person name="Gonzalez-Halphen D."/>
            <person name="Hallmann A."/>
            <person name="Hanikenne M."/>
            <person name="Hippler M."/>
            <person name="Inwood W."/>
            <person name="Jabbari K."/>
            <person name="Kalanon M."/>
            <person name="Kuras R."/>
            <person name="Lefebvre P.A."/>
            <person name="Lemaire S.D."/>
            <person name="Lobanov A.V."/>
            <person name="Lohr M."/>
            <person name="Manuell A."/>
            <person name="Meier I."/>
            <person name="Mets L."/>
            <person name="Mittag M."/>
            <person name="Mittelmeier T."/>
            <person name="Moroney J.V."/>
            <person name="Moseley J."/>
            <person name="Napoli C."/>
            <person name="Nedelcu A.M."/>
            <person name="Niyogi K."/>
            <person name="Novoselov S.V."/>
            <person name="Paulsen I.T."/>
            <person name="Pazour G."/>
            <person name="Purton S."/>
            <person name="Ral J.P."/>
            <person name="Riano-Pachon D.M."/>
            <person name="Riekhof W."/>
            <person name="Rymarquis L."/>
            <person name="Schroda M."/>
            <person name="Stern D."/>
            <person name="Umen J."/>
            <person name="Willows R."/>
            <person name="Wilson N."/>
            <person name="Zimmer S.L."/>
            <person name="Allmer J."/>
            <person name="Balk J."/>
            <person name="Bisova K."/>
            <person name="Chen C.J."/>
            <person name="Elias M."/>
            <person name="Gendler K."/>
            <person name="Hauser C."/>
            <person name="Lamb M.R."/>
            <person name="Ledford H."/>
            <person name="Long J.C."/>
            <person name="Minagawa J."/>
            <person name="Page M.D."/>
            <person name="Pan J."/>
            <person name="Pootakham W."/>
            <person name="Roje S."/>
            <person name="Rose A."/>
            <person name="Stahlberg E."/>
            <person name="Terauchi A.M."/>
            <person name="Yang P."/>
            <person name="Ball S."/>
            <person name="Bowler C."/>
            <person name="Dieckmann C.L."/>
            <person name="Gladyshev V.N."/>
            <person name="Green P."/>
            <person name="Jorgensen R."/>
            <person name="Mayfield S."/>
            <person name="Mueller-Roeber B."/>
            <person name="Rajamani S."/>
            <person name="Sayre R.T."/>
            <person name="Brokstein P."/>
            <person name="Dubchak I."/>
            <person name="Goodstein D."/>
            <person name="Hornick L."/>
            <person name="Huang Y.W."/>
            <person name="Jhaveri J."/>
            <person name="Luo Y."/>
            <person name="Martinez D."/>
            <person name="Ngau W.C."/>
            <person name="Otillar B."/>
            <person name="Poliakov A."/>
            <person name="Porter A."/>
            <person name="Szajkowski L."/>
            <person name="Werner G."/>
            <person name="Zhou K."/>
            <person name="Grigoriev I.V."/>
            <person name="Rokhsar D.S."/>
            <person name="Grossman A.R."/>
        </authorList>
    </citation>
    <scope>NUCLEOTIDE SEQUENCE [LARGE SCALE GENOMIC DNA]</scope>
    <source>
        <strain evidence="3">CC-503</strain>
    </source>
</reference>
<protein>
    <submittedName>
        <fullName evidence="2">Uncharacterized protein</fullName>
    </submittedName>
</protein>